<evidence type="ECO:0000256" key="1">
    <source>
        <dbReference type="PIRSR" id="PIRSR640198-2"/>
    </source>
</evidence>
<reference evidence="4 5" key="1">
    <citation type="journal article" date="2016" name="Nat. Commun.">
        <title>Thousands of microbial genomes shed light on interconnected biogeochemical processes in an aquifer system.</title>
        <authorList>
            <person name="Anantharaman K."/>
            <person name="Brown C.T."/>
            <person name="Hug L.A."/>
            <person name="Sharon I."/>
            <person name="Castelle C.J."/>
            <person name="Probst A.J."/>
            <person name="Thomas B.C."/>
            <person name="Singh A."/>
            <person name="Wilkins M.J."/>
            <person name="Karaoz U."/>
            <person name="Brodie E.L."/>
            <person name="Williams K.H."/>
            <person name="Hubbard S.S."/>
            <person name="Banfield J.F."/>
        </authorList>
    </citation>
    <scope>NUCLEOTIDE SEQUENCE [LARGE SCALE GENOMIC DNA]</scope>
</reference>
<keyword evidence="1" id="KW-0547">Nucleotide-binding</keyword>
<dbReference type="Proteomes" id="UP000177080">
    <property type="component" value="Unassembled WGS sequence"/>
</dbReference>
<feature type="binding site" evidence="1">
    <location>
        <begin position="279"/>
        <end position="286"/>
    </location>
    <ligand>
        <name>ATP</name>
        <dbReference type="ChEBI" id="CHEBI:30616"/>
    </ligand>
</feature>
<dbReference type="InterPro" id="IPR036597">
    <property type="entry name" value="Fido-like_dom_sf"/>
</dbReference>
<accession>A0A1F4ZBL0</accession>
<dbReference type="SUPFAM" id="SSF140931">
    <property type="entry name" value="Fic-like"/>
    <property type="match status" value="1"/>
</dbReference>
<gene>
    <name evidence="4" type="ORF">A2989_02825</name>
</gene>
<evidence type="ECO:0000313" key="4">
    <source>
        <dbReference type="EMBL" id="OGD03591.1"/>
    </source>
</evidence>
<dbReference type="InterPro" id="IPR040198">
    <property type="entry name" value="Fido_containing"/>
</dbReference>
<dbReference type="PANTHER" id="PTHR13504:SF38">
    <property type="entry name" value="FIDO DOMAIN-CONTAINING PROTEIN"/>
    <property type="match status" value="1"/>
</dbReference>
<evidence type="ECO:0000259" key="3">
    <source>
        <dbReference type="PROSITE" id="PS51459"/>
    </source>
</evidence>
<proteinExistence type="predicted"/>
<dbReference type="PANTHER" id="PTHR13504">
    <property type="entry name" value="FIDO DOMAIN-CONTAINING PROTEIN DDB_G0283145"/>
    <property type="match status" value="1"/>
</dbReference>
<dbReference type="EMBL" id="MEXN01000005">
    <property type="protein sequence ID" value="OGD03591.1"/>
    <property type="molecule type" value="Genomic_DNA"/>
</dbReference>
<feature type="site" description="Important for autoinhibition of adenylyltransferase activity" evidence="2">
    <location>
        <position position="150"/>
    </location>
</feature>
<comment type="caution">
    <text evidence="4">The sequence shown here is derived from an EMBL/GenBank/DDBJ whole genome shotgun (WGS) entry which is preliminary data.</text>
</comment>
<keyword evidence="1" id="KW-0067">ATP-binding</keyword>
<sequence>MNETKNTPRLQKILGILGTKDQATRAELSSLLASVYPVSKPTLVRDLKHLISTGQIQGRGAGRNTSYFIPSTHPLLKPINLAGYFELDPDQRPNVQKQFNPVIFTQLPGLFTTEEFTELEHIYKPFPKKPNYRELERFVIELSWKSSKIEGNTYTLLETEGLIKDARQARGKSLYDATMILNHKAAFETILQNPHDFKQLSPSSVLQLHNSLTSGLNISTGIRQVQVGISGTAYLPPDNQWQITEYFKRVLDCVNQIRFPLEKALVISAIISYLQPFADGNKRTSRMLSNAVLIAHDYYPLSYRNIDENEYKQALILFFETNNLYHIKRLLIDQYRFALSTYFL</sequence>
<name>A0A1F4ZBL0_9BACT</name>
<evidence type="ECO:0000256" key="2">
    <source>
        <dbReference type="PIRSR" id="PIRSR640198-3"/>
    </source>
</evidence>
<dbReference type="InterPro" id="IPR003812">
    <property type="entry name" value="Fido"/>
</dbReference>
<dbReference type="AlphaFoldDB" id="A0A1F4ZBL0"/>
<feature type="domain" description="Fido" evidence="3">
    <location>
        <begin position="200"/>
        <end position="333"/>
    </location>
</feature>
<dbReference type="PROSITE" id="PS51459">
    <property type="entry name" value="FIDO"/>
    <property type="match status" value="1"/>
</dbReference>
<dbReference type="GO" id="GO:0005524">
    <property type="term" value="F:ATP binding"/>
    <property type="evidence" value="ECO:0007669"/>
    <property type="project" value="UniProtKB-KW"/>
</dbReference>
<dbReference type="Gene3D" id="1.10.3290.10">
    <property type="entry name" value="Fido-like domain"/>
    <property type="match status" value="1"/>
</dbReference>
<protein>
    <recommendedName>
        <fullName evidence="3">Fido domain-containing protein</fullName>
    </recommendedName>
</protein>
<evidence type="ECO:0000313" key="5">
    <source>
        <dbReference type="Proteomes" id="UP000177080"/>
    </source>
</evidence>
<organism evidence="4 5">
    <name type="scientific">Candidatus Amesbacteria bacterium RIFCSPLOWO2_01_FULL_48_25</name>
    <dbReference type="NCBI Taxonomy" id="1797259"/>
    <lineage>
        <taxon>Bacteria</taxon>
        <taxon>Candidatus Amesiibacteriota</taxon>
    </lineage>
</organism>
<dbReference type="Pfam" id="PF02661">
    <property type="entry name" value="Fic"/>
    <property type="match status" value="1"/>
</dbReference>
<dbReference type="STRING" id="1797259.A2989_02825"/>